<protein>
    <submittedName>
        <fullName evidence="2">Uncharacterized protein</fullName>
    </submittedName>
</protein>
<evidence type="ECO:0000256" key="1">
    <source>
        <dbReference type="SAM" id="MobiDB-lite"/>
    </source>
</evidence>
<organism evidence="2 3">
    <name type="scientific">Streblomastix strix</name>
    <dbReference type="NCBI Taxonomy" id="222440"/>
    <lineage>
        <taxon>Eukaryota</taxon>
        <taxon>Metamonada</taxon>
        <taxon>Preaxostyla</taxon>
        <taxon>Oxymonadida</taxon>
        <taxon>Streblomastigidae</taxon>
        <taxon>Streblomastix</taxon>
    </lineage>
</organism>
<feature type="region of interest" description="Disordered" evidence="1">
    <location>
        <begin position="1"/>
        <end position="31"/>
    </location>
</feature>
<dbReference type="Proteomes" id="UP000324800">
    <property type="component" value="Unassembled WGS sequence"/>
</dbReference>
<name>A0A5J4T953_9EUKA</name>
<gene>
    <name evidence="2" type="ORF">EZS28_050423</name>
</gene>
<sequence length="249" mass="28219">TTSKFMDDARSHNLQIGQMSEKRKLGKSGNSDYPIKQLYTHRSKMFSTVLSNGFKNTVGGEAGEQLILSLIPITQDTLFSLNSNKDGLFSLLNGNQQQSSELTKDLEIKRVNISVQAYMKAQPFFGNPPETMSVGSLAEAPISVPAYLSLFPESEQDLDQSLKWNDIIIHLRKEGEEEYYGPEVIVVEEKEEDEEKEEEEENDEENKQITSNTTSEITLFKHQQELEQQQHNETIEVCNSINDSLVLPQ</sequence>
<evidence type="ECO:0000313" key="3">
    <source>
        <dbReference type="Proteomes" id="UP000324800"/>
    </source>
</evidence>
<feature type="compositionally biased region" description="Basic and acidic residues" evidence="1">
    <location>
        <begin position="1"/>
        <end position="11"/>
    </location>
</feature>
<feature type="compositionally biased region" description="Polar residues" evidence="1">
    <location>
        <begin position="208"/>
        <end position="217"/>
    </location>
</feature>
<proteinExistence type="predicted"/>
<dbReference type="EMBL" id="SNRW01036998">
    <property type="protein sequence ID" value="KAA6354050.1"/>
    <property type="molecule type" value="Genomic_DNA"/>
</dbReference>
<comment type="caution">
    <text evidence="2">The sequence shown here is derived from an EMBL/GenBank/DDBJ whole genome shotgun (WGS) entry which is preliminary data.</text>
</comment>
<feature type="non-terminal residue" evidence="2">
    <location>
        <position position="1"/>
    </location>
</feature>
<feature type="region of interest" description="Disordered" evidence="1">
    <location>
        <begin position="187"/>
        <end position="218"/>
    </location>
</feature>
<reference evidence="2 3" key="1">
    <citation type="submission" date="2019-03" db="EMBL/GenBank/DDBJ databases">
        <title>Single cell metagenomics reveals metabolic interactions within the superorganism composed of flagellate Streblomastix strix and complex community of Bacteroidetes bacteria on its surface.</title>
        <authorList>
            <person name="Treitli S.C."/>
            <person name="Kolisko M."/>
            <person name="Husnik F."/>
            <person name="Keeling P."/>
            <person name="Hampl V."/>
        </authorList>
    </citation>
    <scope>NUCLEOTIDE SEQUENCE [LARGE SCALE GENOMIC DNA]</scope>
    <source>
        <strain evidence="2">ST1C</strain>
    </source>
</reference>
<dbReference type="AlphaFoldDB" id="A0A5J4T953"/>
<accession>A0A5J4T953</accession>
<evidence type="ECO:0000313" key="2">
    <source>
        <dbReference type="EMBL" id="KAA6354050.1"/>
    </source>
</evidence>
<feature type="compositionally biased region" description="Acidic residues" evidence="1">
    <location>
        <begin position="189"/>
        <end position="204"/>
    </location>
</feature>